<keyword evidence="3" id="KW-1185">Reference proteome</keyword>
<evidence type="ECO:0000313" key="3">
    <source>
        <dbReference type="Proteomes" id="UP001600888"/>
    </source>
</evidence>
<dbReference type="Proteomes" id="UP001600888">
    <property type="component" value="Unassembled WGS sequence"/>
</dbReference>
<sequence length="238" mass="27398">MPQNNIINPRGPSRQRMPTSEVFGPALMSKRSSDTWPESRSDIFSNGLLNPMMYLKRLSRQRTTTSEDFRHAPMSSRWTSDTWPELRSSIFANRLQNRLMCLKRPMRRRIGISVGFGLMTIIGRSSEVKTFTYEGFGATTMRPATWPESTINFRYVRLCNLTTSPKGTARRQFGRRPVQSKTGRVMNSCHTRRRHPEREGQMSQLTCSKVLQLLNWGGKLLMGIVLGLINPREQETLE</sequence>
<proteinExistence type="predicted"/>
<name>A0ABR4EV40_9PEZI</name>
<comment type="caution">
    <text evidence="2">The sequence shown here is derived from an EMBL/GenBank/DDBJ whole genome shotgun (WGS) entry which is preliminary data.</text>
</comment>
<protein>
    <submittedName>
        <fullName evidence="2">Uncharacterized protein</fullName>
    </submittedName>
</protein>
<evidence type="ECO:0000256" key="1">
    <source>
        <dbReference type="SAM" id="MobiDB-lite"/>
    </source>
</evidence>
<reference evidence="2 3" key="1">
    <citation type="submission" date="2024-03" db="EMBL/GenBank/DDBJ databases">
        <title>A high-quality draft genome sequence of Diaporthe vaccinii, a causative agent of upright dieback and viscid rot disease in cranberry plants.</title>
        <authorList>
            <person name="Sarrasin M."/>
            <person name="Lang B.F."/>
            <person name="Burger G."/>
        </authorList>
    </citation>
    <scope>NUCLEOTIDE SEQUENCE [LARGE SCALE GENOMIC DNA]</scope>
    <source>
        <strain evidence="2 3">IS7</strain>
    </source>
</reference>
<dbReference type="EMBL" id="JBAWTH010000025">
    <property type="protein sequence ID" value="KAL2286313.1"/>
    <property type="molecule type" value="Genomic_DNA"/>
</dbReference>
<evidence type="ECO:0000313" key="2">
    <source>
        <dbReference type="EMBL" id="KAL2286313.1"/>
    </source>
</evidence>
<accession>A0ABR4EV40</accession>
<organism evidence="2 3">
    <name type="scientific">Diaporthe vaccinii</name>
    <dbReference type="NCBI Taxonomy" id="105482"/>
    <lineage>
        <taxon>Eukaryota</taxon>
        <taxon>Fungi</taxon>
        <taxon>Dikarya</taxon>
        <taxon>Ascomycota</taxon>
        <taxon>Pezizomycotina</taxon>
        <taxon>Sordariomycetes</taxon>
        <taxon>Sordariomycetidae</taxon>
        <taxon>Diaporthales</taxon>
        <taxon>Diaporthaceae</taxon>
        <taxon>Diaporthe</taxon>
        <taxon>Diaporthe eres species complex</taxon>
    </lineage>
</organism>
<feature type="region of interest" description="Disordered" evidence="1">
    <location>
        <begin position="176"/>
        <end position="201"/>
    </location>
</feature>
<gene>
    <name evidence="2" type="ORF">FJTKL_07095</name>
</gene>